<dbReference type="InterPro" id="IPR046960">
    <property type="entry name" value="PPR_At4g14850-like_plant"/>
</dbReference>
<dbReference type="InterPro" id="IPR011990">
    <property type="entry name" value="TPR-like_helical_dom_sf"/>
</dbReference>
<reference evidence="4" key="5">
    <citation type="journal article" date="2018" name="Nat. Plants">
        <title>Whole-genome landscape of Medicago truncatula symbiotic genes.</title>
        <authorList>
            <person name="Pecrix Y."/>
            <person name="Gamas P."/>
            <person name="Carrere S."/>
        </authorList>
    </citation>
    <scope>NUCLEOTIDE SEQUENCE</scope>
    <source>
        <tissue evidence="4">Leaves</tissue>
    </source>
</reference>
<dbReference type="AlphaFoldDB" id="G7JV59"/>
<reference evidence="3 6" key="2">
    <citation type="journal article" date="2014" name="BMC Genomics">
        <title>An improved genome release (version Mt4.0) for the model legume Medicago truncatula.</title>
        <authorList>
            <person name="Tang H."/>
            <person name="Krishnakumar V."/>
            <person name="Bidwell S."/>
            <person name="Rosen B."/>
            <person name="Chan A."/>
            <person name="Zhou S."/>
            <person name="Gentzbittel L."/>
            <person name="Childs K.L."/>
            <person name="Yandell M."/>
            <person name="Gundlach H."/>
            <person name="Mayer K.F."/>
            <person name="Schwartz D.C."/>
            <person name="Town C.D."/>
        </authorList>
    </citation>
    <scope>GENOME REANNOTATION</scope>
    <source>
        <strain evidence="5 6">cv. Jemalong A17</strain>
    </source>
</reference>
<protein>
    <submittedName>
        <fullName evidence="3">PPR superfamily protein</fullName>
    </submittedName>
    <submittedName>
        <fullName evidence="4">Putative pentatricopeptide</fullName>
    </submittedName>
</protein>
<dbReference type="EnsemblPlants" id="AES90607">
    <property type="protein sequence ID" value="AES90607"/>
    <property type="gene ID" value="MTR_4g093800"/>
</dbReference>
<gene>
    <name evidence="3" type="ordered locus">MTR_4g093800</name>
    <name evidence="4" type="ORF">MtrunA17_Chr4g0050081</name>
</gene>
<dbReference type="OMA" id="FRESKCF"/>
<keyword evidence="1" id="KW-0677">Repeat</keyword>
<keyword evidence="6" id="KW-1185">Reference proteome</keyword>
<dbReference type="Proteomes" id="UP000002051">
    <property type="component" value="Chromosome 4"/>
</dbReference>
<evidence type="ECO:0000313" key="7">
    <source>
        <dbReference type="Proteomes" id="UP000265566"/>
    </source>
</evidence>
<feature type="region of interest" description="Disordered" evidence="2">
    <location>
        <begin position="1"/>
        <end position="22"/>
    </location>
</feature>
<dbReference type="eggNOG" id="KOG4197">
    <property type="taxonomic scope" value="Eukaryota"/>
</dbReference>
<dbReference type="HOGENOM" id="CLU_1263216_0_0_1"/>
<dbReference type="InterPro" id="IPR002885">
    <property type="entry name" value="PPR_rpt"/>
</dbReference>
<proteinExistence type="predicted"/>
<dbReference type="EMBL" id="PSQE01000004">
    <property type="protein sequence ID" value="RHN62683.1"/>
    <property type="molecule type" value="Genomic_DNA"/>
</dbReference>
<dbReference type="Gene3D" id="1.25.40.10">
    <property type="entry name" value="Tetratricopeptide repeat domain"/>
    <property type="match status" value="1"/>
</dbReference>
<organism evidence="3 6">
    <name type="scientific">Medicago truncatula</name>
    <name type="common">Barrel medic</name>
    <name type="synonym">Medicago tribuloides</name>
    <dbReference type="NCBI Taxonomy" id="3880"/>
    <lineage>
        <taxon>Eukaryota</taxon>
        <taxon>Viridiplantae</taxon>
        <taxon>Streptophyta</taxon>
        <taxon>Embryophyta</taxon>
        <taxon>Tracheophyta</taxon>
        <taxon>Spermatophyta</taxon>
        <taxon>Magnoliopsida</taxon>
        <taxon>eudicotyledons</taxon>
        <taxon>Gunneridae</taxon>
        <taxon>Pentapetalae</taxon>
        <taxon>rosids</taxon>
        <taxon>fabids</taxon>
        <taxon>Fabales</taxon>
        <taxon>Fabaceae</taxon>
        <taxon>Papilionoideae</taxon>
        <taxon>50 kb inversion clade</taxon>
        <taxon>NPAAA clade</taxon>
        <taxon>Hologalegina</taxon>
        <taxon>IRL clade</taxon>
        <taxon>Trifolieae</taxon>
        <taxon>Medicago</taxon>
    </lineage>
</organism>
<evidence type="ECO:0000313" key="6">
    <source>
        <dbReference type="Proteomes" id="UP000002051"/>
    </source>
</evidence>
<dbReference type="STRING" id="3880.G7JV59"/>
<dbReference type="PANTHER" id="PTHR47926">
    <property type="entry name" value="PENTATRICOPEPTIDE REPEAT-CONTAINING PROTEIN"/>
    <property type="match status" value="1"/>
</dbReference>
<evidence type="ECO:0000256" key="1">
    <source>
        <dbReference type="ARBA" id="ARBA00022737"/>
    </source>
</evidence>
<accession>G7JV59</accession>
<dbReference type="PaxDb" id="3880-AES90607"/>
<dbReference type="Gramene" id="rna25283">
    <property type="protein sequence ID" value="RHN62683.1"/>
    <property type="gene ID" value="gene25283"/>
</dbReference>
<dbReference type="GO" id="GO:0009451">
    <property type="term" value="P:RNA modification"/>
    <property type="evidence" value="ECO:0007669"/>
    <property type="project" value="InterPro"/>
</dbReference>
<feature type="compositionally biased region" description="Polar residues" evidence="2">
    <location>
        <begin position="1"/>
        <end position="14"/>
    </location>
</feature>
<evidence type="ECO:0000313" key="4">
    <source>
        <dbReference type="EMBL" id="RHN62683.1"/>
    </source>
</evidence>
<evidence type="ECO:0000256" key="2">
    <source>
        <dbReference type="SAM" id="MobiDB-lite"/>
    </source>
</evidence>
<reference evidence="7" key="4">
    <citation type="journal article" date="2018" name="Nat. Plants">
        <title>Whole-genome landscape of Medicago truncatula symbiotic genes.</title>
        <authorList>
            <person name="Pecrix Y."/>
            <person name="Staton S.E."/>
            <person name="Sallet E."/>
            <person name="Lelandais-Briere C."/>
            <person name="Moreau S."/>
            <person name="Carrere S."/>
            <person name="Blein T."/>
            <person name="Jardinaud M.F."/>
            <person name="Latrasse D."/>
            <person name="Zouine M."/>
            <person name="Zahm M."/>
            <person name="Kreplak J."/>
            <person name="Mayjonade B."/>
            <person name="Satge C."/>
            <person name="Perez M."/>
            <person name="Cauet S."/>
            <person name="Marande W."/>
            <person name="Chantry-Darmon C."/>
            <person name="Lopez-Roques C."/>
            <person name="Bouchez O."/>
            <person name="Berard A."/>
            <person name="Debelle F."/>
            <person name="Munos S."/>
            <person name="Bendahmane A."/>
            <person name="Berges H."/>
            <person name="Niebel A."/>
            <person name="Buitink J."/>
            <person name="Frugier F."/>
            <person name="Benhamed M."/>
            <person name="Crespi M."/>
            <person name="Gouzy J."/>
            <person name="Gamas P."/>
        </authorList>
    </citation>
    <scope>NUCLEOTIDE SEQUENCE [LARGE SCALE GENOMIC DNA]</scope>
    <source>
        <strain evidence="7">cv. Jemalong A17</strain>
    </source>
</reference>
<name>G7JV59_MEDTR</name>
<dbReference type="EMBL" id="CM001220">
    <property type="protein sequence ID" value="AES90607.1"/>
    <property type="molecule type" value="Genomic_DNA"/>
</dbReference>
<reference evidence="3 6" key="1">
    <citation type="journal article" date="2011" name="Nature">
        <title>The Medicago genome provides insight into the evolution of rhizobial symbioses.</title>
        <authorList>
            <person name="Young N.D."/>
            <person name="Debelle F."/>
            <person name="Oldroyd G.E."/>
            <person name="Geurts R."/>
            <person name="Cannon S.B."/>
            <person name="Udvardi M.K."/>
            <person name="Benedito V.A."/>
            <person name="Mayer K.F."/>
            <person name="Gouzy J."/>
            <person name="Schoof H."/>
            <person name="Van de Peer Y."/>
            <person name="Proost S."/>
            <person name="Cook D.R."/>
            <person name="Meyers B.C."/>
            <person name="Spannagl M."/>
            <person name="Cheung F."/>
            <person name="De Mita S."/>
            <person name="Krishnakumar V."/>
            <person name="Gundlach H."/>
            <person name="Zhou S."/>
            <person name="Mudge J."/>
            <person name="Bharti A.K."/>
            <person name="Murray J.D."/>
            <person name="Naoumkina M.A."/>
            <person name="Rosen B."/>
            <person name="Silverstein K.A."/>
            <person name="Tang H."/>
            <person name="Rombauts S."/>
            <person name="Zhao P.X."/>
            <person name="Zhou P."/>
            <person name="Barbe V."/>
            <person name="Bardou P."/>
            <person name="Bechner M."/>
            <person name="Bellec A."/>
            <person name="Berger A."/>
            <person name="Berges H."/>
            <person name="Bidwell S."/>
            <person name="Bisseling T."/>
            <person name="Choisne N."/>
            <person name="Couloux A."/>
            <person name="Denny R."/>
            <person name="Deshpande S."/>
            <person name="Dai X."/>
            <person name="Doyle J.J."/>
            <person name="Dudez A.M."/>
            <person name="Farmer A.D."/>
            <person name="Fouteau S."/>
            <person name="Franken C."/>
            <person name="Gibelin C."/>
            <person name="Gish J."/>
            <person name="Goldstein S."/>
            <person name="Gonzalez A.J."/>
            <person name="Green P.J."/>
            <person name="Hallab A."/>
            <person name="Hartog M."/>
            <person name="Hua A."/>
            <person name="Humphray S.J."/>
            <person name="Jeong D.H."/>
            <person name="Jing Y."/>
            <person name="Jocker A."/>
            <person name="Kenton S.M."/>
            <person name="Kim D.J."/>
            <person name="Klee K."/>
            <person name="Lai H."/>
            <person name="Lang C."/>
            <person name="Lin S."/>
            <person name="Macmil S.L."/>
            <person name="Magdelenat G."/>
            <person name="Matthews L."/>
            <person name="McCorrison J."/>
            <person name="Monaghan E.L."/>
            <person name="Mun J.H."/>
            <person name="Najar F.Z."/>
            <person name="Nicholson C."/>
            <person name="Noirot C."/>
            <person name="O'Bleness M."/>
            <person name="Paule C.R."/>
            <person name="Poulain J."/>
            <person name="Prion F."/>
            <person name="Qin B."/>
            <person name="Qu C."/>
            <person name="Retzel E.F."/>
            <person name="Riddle C."/>
            <person name="Sallet E."/>
            <person name="Samain S."/>
            <person name="Samson N."/>
            <person name="Sanders I."/>
            <person name="Saurat O."/>
            <person name="Scarpelli C."/>
            <person name="Schiex T."/>
            <person name="Segurens B."/>
            <person name="Severin A.J."/>
            <person name="Sherrier D.J."/>
            <person name="Shi R."/>
            <person name="Sims S."/>
            <person name="Singer S.R."/>
            <person name="Sinharoy S."/>
            <person name="Sterck L."/>
            <person name="Viollet A."/>
            <person name="Wang B.B."/>
            <person name="Wang K."/>
            <person name="Wang M."/>
            <person name="Wang X."/>
            <person name="Warfsmann J."/>
            <person name="Weissenbach J."/>
            <person name="White D.D."/>
            <person name="White J.D."/>
            <person name="Wiley G.B."/>
            <person name="Wincker P."/>
            <person name="Xing Y."/>
            <person name="Yang L."/>
            <person name="Yao Z."/>
            <person name="Ying F."/>
            <person name="Zhai J."/>
            <person name="Zhou L."/>
            <person name="Zuber A."/>
            <person name="Denarie J."/>
            <person name="Dixon R.A."/>
            <person name="May G.D."/>
            <person name="Schwartz D.C."/>
            <person name="Rogers J."/>
            <person name="Quetier F."/>
            <person name="Town C.D."/>
            <person name="Roe B.A."/>
        </authorList>
    </citation>
    <scope>NUCLEOTIDE SEQUENCE [LARGE SCALE GENOMIC DNA]</scope>
    <source>
        <strain evidence="3">A17</strain>
        <strain evidence="5 6">cv. Jemalong A17</strain>
    </source>
</reference>
<evidence type="ECO:0000313" key="3">
    <source>
        <dbReference type="EMBL" id="AES90607.1"/>
    </source>
</evidence>
<reference evidence="5" key="3">
    <citation type="submission" date="2015-04" db="UniProtKB">
        <authorList>
            <consortium name="EnsemblPlants"/>
        </authorList>
    </citation>
    <scope>IDENTIFICATION</scope>
    <source>
        <strain evidence="5">cv. Jemalong A17</strain>
    </source>
</reference>
<dbReference type="Pfam" id="PF01535">
    <property type="entry name" value="PPR"/>
    <property type="match status" value="1"/>
</dbReference>
<dbReference type="Proteomes" id="UP000265566">
    <property type="component" value="Chromosome 4"/>
</dbReference>
<sequence>MSSVSKTIPTSSPYHTHKTTSNYTKKKSYNRFIFFKQPRRTCLLHSTVCVSPSFTNTTHSVTQNQNAKINKFCEMGDLRNAIELLTKSKGYELGLNSYCSVLQLCAEKKSLEDGKRALGAKLVFMYVNCGDLVQGKKIFDEIMNDKVFLWNLLMSEYAKIGNFRESKCFAALGKVKECKRVHGYVLKLGFGSNTAVVNSLIAAYFKFGGVESAHRIIIE</sequence>
<evidence type="ECO:0000313" key="5">
    <source>
        <dbReference type="EnsemblPlants" id="AES90607"/>
    </source>
</evidence>
<dbReference type="GO" id="GO:0003723">
    <property type="term" value="F:RNA binding"/>
    <property type="evidence" value="ECO:0007669"/>
    <property type="project" value="InterPro"/>
</dbReference>